<evidence type="ECO:0000313" key="3">
    <source>
        <dbReference type="Proteomes" id="UP000070578"/>
    </source>
</evidence>
<comment type="caution">
    <text evidence="2">The sequence shown here is derived from an EMBL/GenBank/DDBJ whole genome shotgun (WGS) entry which is preliminary data.</text>
</comment>
<reference evidence="2 3" key="2">
    <citation type="submission" date="2016-03" db="EMBL/GenBank/DDBJ databases">
        <title>New uncultured bacterium of the family Gallionellaceae from acid mine drainage: description and reconstruction of genome based on metagenomic analysis of microbial community.</title>
        <authorList>
            <person name="Kadnikov V."/>
            <person name="Ivasenko D."/>
            <person name="Beletsky A."/>
            <person name="Mardanov A."/>
            <person name="Danilova E."/>
            <person name="Pimenov N."/>
            <person name="Karnachuk O."/>
            <person name="Ravin N."/>
        </authorList>
    </citation>
    <scope>NUCLEOTIDE SEQUENCE [LARGE SCALE GENOMIC DNA]</scope>
    <source>
        <strain evidence="2">ShG14-8</strain>
    </source>
</reference>
<keyword evidence="1" id="KW-0812">Transmembrane</keyword>
<reference evidence="2 3" key="1">
    <citation type="submission" date="2016-02" db="EMBL/GenBank/DDBJ databases">
        <authorList>
            <person name="Wen L."/>
            <person name="He K."/>
            <person name="Yang H."/>
        </authorList>
    </citation>
    <scope>NUCLEOTIDE SEQUENCE [LARGE SCALE GENOMIC DNA]</scope>
    <source>
        <strain evidence="2">ShG14-8</strain>
    </source>
</reference>
<name>A0A139BNR4_9PROT</name>
<accession>A0A139BNR4</accession>
<feature type="non-terminal residue" evidence="2">
    <location>
        <position position="1"/>
    </location>
</feature>
<protein>
    <submittedName>
        <fullName evidence="2">Uncharacterized protein</fullName>
    </submittedName>
</protein>
<dbReference type="EMBL" id="LSLI01000256">
    <property type="protein sequence ID" value="KXS30443.1"/>
    <property type="molecule type" value="Genomic_DNA"/>
</dbReference>
<evidence type="ECO:0000313" key="2">
    <source>
        <dbReference type="EMBL" id="KXS30443.1"/>
    </source>
</evidence>
<dbReference type="Proteomes" id="UP000070578">
    <property type="component" value="Unassembled WGS sequence"/>
</dbReference>
<evidence type="ECO:0000256" key="1">
    <source>
        <dbReference type="SAM" id="Phobius"/>
    </source>
</evidence>
<sequence>GRDWPAVAGKDYCWLLILCIVQFFLGSLRAVVAADPVFVVQVANAWVGSMQSAATSGQHGEAWQQDRCGH</sequence>
<gene>
    <name evidence="2" type="ORF">AWT59_3430</name>
</gene>
<dbReference type="AlphaFoldDB" id="A0A139BNR4"/>
<feature type="transmembrane region" description="Helical" evidence="1">
    <location>
        <begin position="12"/>
        <end position="32"/>
    </location>
</feature>
<keyword evidence="1" id="KW-0472">Membrane</keyword>
<proteinExistence type="predicted"/>
<organism evidence="2 3">
    <name type="scientific">Candidatus Gallionella acididurans</name>
    <dbReference type="NCBI Taxonomy" id="1796491"/>
    <lineage>
        <taxon>Bacteria</taxon>
        <taxon>Pseudomonadati</taxon>
        <taxon>Pseudomonadota</taxon>
        <taxon>Betaproteobacteria</taxon>
        <taxon>Nitrosomonadales</taxon>
        <taxon>Gallionellaceae</taxon>
        <taxon>Gallionella</taxon>
    </lineage>
</organism>
<keyword evidence="1" id="KW-1133">Transmembrane helix</keyword>